<name>A0ABQ7CQI2_BRACR</name>
<dbReference type="Proteomes" id="UP000266723">
    <property type="component" value="Unassembled WGS sequence"/>
</dbReference>
<proteinExistence type="predicted"/>
<keyword evidence="3" id="KW-1185">Reference proteome</keyword>
<sequence>MGPCAFRLKPGLEQRPGGWFSMEENAKGAVGAVRDGSRRLWAKRHKWTSGNSLPNRLQKEKEKEKEKEPAPRERTPKYSLMDRTLWYGTMASAGSGMKPLALVGLIMIKIYMVQTWTVVKERHREGSSHGKKCGDWVIIDKCEVLIVYCANCELMIN</sequence>
<gene>
    <name evidence="2" type="ORF">DY000_02018208</name>
</gene>
<protein>
    <submittedName>
        <fullName evidence="2">Uncharacterized protein</fullName>
    </submittedName>
</protein>
<evidence type="ECO:0000313" key="3">
    <source>
        <dbReference type="Proteomes" id="UP000266723"/>
    </source>
</evidence>
<evidence type="ECO:0000256" key="1">
    <source>
        <dbReference type="SAM" id="MobiDB-lite"/>
    </source>
</evidence>
<evidence type="ECO:0000313" key="2">
    <source>
        <dbReference type="EMBL" id="KAF3561639.1"/>
    </source>
</evidence>
<organism evidence="2 3">
    <name type="scientific">Brassica cretica</name>
    <name type="common">Mustard</name>
    <dbReference type="NCBI Taxonomy" id="69181"/>
    <lineage>
        <taxon>Eukaryota</taxon>
        <taxon>Viridiplantae</taxon>
        <taxon>Streptophyta</taxon>
        <taxon>Embryophyta</taxon>
        <taxon>Tracheophyta</taxon>
        <taxon>Spermatophyta</taxon>
        <taxon>Magnoliopsida</taxon>
        <taxon>eudicotyledons</taxon>
        <taxon>Gunneridae</taxon>
        <taxon>Pentapetalae</taxon>
        <taxon>rosids</taxon>
        <taxon>malvids</taxon>
        <taxon>Brassicales</taxon>
        <taxon>Brassicaceae</taxon>
        <taxon>Brassiceae</taxon>
        <taxon>Brassica</taxon>
    </lineage>
</organism>
<accession>A0ABQ7CQI2</accession>
<dbReference type="EMBL" id="QGKV02000759">
    <property type="protein sequence ID" value="KAF3561639.1"/>
    <property type="molecule type" value="Genomic_DNA"/>
</dbReference>
<feature type="region of interest" description="Disordered" evidence="1">
    <location>
        <begin position="44"/>
        <end position="75"/>
    </location>
</feature>
<reference evidence="2 3" key="1">
    <citation type="journal article" date="2020" name="BMC Genomics">
        <title>Intraspecific diversification of the crop wild relative Brassica cretica Lam. using demographic model selection.</title>
        <authorList>
            <person name="Kioukis A."/>
            <person name="Michalopoulou V.A."/>
            <person name="Briers L."/>
            <person name="Pirintsos S."/>
            <person name="Studholme D.J."/>
            <person name="Pavlidis P."/>
            <person name="Sarris P.F."/>
        </authorList>
    </citation>
    <scope>NUCLEOTIDE SEQUENCE [LARGE SCALE GENOMIC DNA]</scope>
    <source>
        <strain evidence="3">cv. PFS-1207/04</strain>
    </source>
</reference>
<feature type="compositionally biased region" description="Basic and acidic residues" evidence="1">
    <location>
        <begin position="57"/>
        <end position="75"/>
    </location>
</feature>
<comment type="caution">
    <text evidence="2">The sequence shown here is derived from an EMBL/GenBank/DDBJ whole genome shotgun (WGS) entry which is preliminary data.</text>
</comment>